<dbReference type="Pfam" id="PF12802">
    <property type="entry name" value="MarR_2"/>
    <property type="match status" value="1"/>
</dbReference>
<accession>A0A428WPD5</accession>
<dbReference type="PANTHER" id="PTHR33164">
    <property type="entry name" value="TRANSCRIPTIONAL REGULATOR, MARR FAMILY"/>
    <property type="match status" value="1"/>
</dbReference>
<dbReference type="InterPro" id="IPR036388">
    <property type="entry name" value="WH-like_DNA-bd_sf"/>
</dbReference>
<protein>
    <submittedName>
        <fullName evidence="2">MarR family transcriptional regulator</fullName>
    </submittedName>
</protein>
<sequence>MGLRRVFDDLVRFETVLWNTVDVRLKQECGVPLGNLNVMMTIAATPGCRVQDIAAALEITVGGTSQAVDRLEKLGHCVRRPNPADRRSSVIELTAAGQEVLKRAGTVFDRELEKFLRVPLSVDALDSLGVALATLRAAASGEPDSGAELR</sequence>
<comment type="caution">
    <text evidence="2">The sequence shown here is derived from an EMBL/GenBank/DDBJ whole genome shotgun (WGS) entry which is preliminary data.</text>
</comment>
<proteinExistence type="predicted"/>
<organism evidence="2 3">
    <name type="scientific">Amycolatopsis balhimycina DSM 5908</name>
    <dbReference type="NCBI Taxonomy" id="1081091"/>
    <lineage>
        <taxon>Bacteria</taxon>
        <taxon>Bacillati</taxon>
        <taxon>Actinomycetota</taxon>
        <taxon>Actinomycetes</taxon>
        <taxon>Pseudonocardiales</taxon>
        <taxon>Pseudonocardiaceae</taxon>
        <taxon>Amycolatopsis</taxon>
    </lineage>
</organism>
<evidence type="ECO:0000313" key="2">
    <source>
        <dbReference type="EMBL" id="RSM44941.1"/>
    </source>
</evidence>
<name>A0A428WPD5_AMYBA</name>
<keyword evidence="3" id="KW-1185">Reference proteome</keyword>
<gene>
    <name evidence="2" type="ORF">DMA12_15445</name>
</gene>
<dbReference type="InterPro" id="IPR039422">
    <property type="entry name" value="MarR/SlyA-like"/>
</dbReference>
<dbReference type="AlphaFoldDB" id="A0A428WPD5"/>
<dbReference type="OrthoDB" id="162531at2"/>
<evidence type="ECO:0000313" key="3">
    <source>
        <dbReference type="Proteomes" id="UP000286716"/>
    </source>
</evidence>
<dbReference type="PANTHER" id="PTHR33164:SF94">
    <property type="entry name" value="TRANSCRIPTIONAL REGULATORY PROTEIN-RELATED"/>
    <property type="match status" value="1"/>
</dbReference>
<dbReference type="GO" id="GO:0006950">
    <property type="term" value="P:response to stress"/>
    <property type="evidence" value="ECO:0007669"/>
    <property type="project" value="TreeGrafter"/>
</dbReference>
<dbReference type="EMBL" id="QHHU01000018">
    <property type="protein sequence ID" value="RSM44941.1"/>
    <property type="molecule type" value="Genomic_DNA"/>
</dbReference>
<dbReference type="GO" id="GO:0003700">
    <property type="term" value="F:DNA-binding transcription factor activity"/>
    <property type="evidence" value="ECO:0007669"/>
    <property type="project" value="InterPro"/>
</dbReference>
<dbReference type="InterPro" id="IPR000835">
    <property type="entry name" value="HTH_MarR-typ"/>
</dbReference>
<dbReference type="Proteomes" id="UP000286716">
    <property type="component" value="Unassembled WGS sequence"/>
</dbReference>
<dbReference type="SMART" id="SM00347">
    <property type="entry name" value="HTH_MARR"/>
    <property type="match status" value="1"/>
</dbReference>
<reference evidence="2 3" key="1">
    <citation type="submission" date="2018-05" db="EMBL/GenBank/DDBJ databases">
        <title>Evolution of GPA BGCs.</title>
        <authorList>
            <person name="Waglechner N."/>
            <person name="Wright G.D."/>
        </authorList>
    </citation>
    <scope>NUCLEOTIDE SEQUENCE [LARGE SCALE GENOMIC DNA]</scope>
    <source>
        <strain evidence="2 3">DSM 5908</strain>
    </source>
</reference>
<dbReference type="Gene3D" id="1.10.10.10">
    <property type="entry name" value="Winged helix-like DNA-binding domain superfamily/Winged helix DNA-binding domain"/>
    <property type="match status" value="1"/>
</dbReference>
<dbReference type="PROSITE" id="PS50995">
    <property type="entry name" value="HTH_MARR_2"/>
    <property type="match status" value="1"/>
</dbReference>
<dbReference type="InterPro" id="IPR036390">
    <property type="entry name" value="WH_DNA-bd_sf"/>
</dbReference>
<dbReference type="SUPFAM" id="SSF46785">
    <property type="entry name" value="Winged helix' DNA-binding domain"/>
    <property type="match status" value="1"/>
</dbReference>
<feature type="domain" description="HTH marR-type" evidence="1">
    <location>
        <begin position="1"/>
        <end position="137"/>
    </location>
</feature>
<evidence type="ECO:0000259" key="1">
    <source>
        <dbReference type="PROSITE" id="PS50995"/>
    </source>
</evidence>